<evidence type="ECO:0000256" key="1">
    <source>
        <dbReference type="ARBA" id="ARBA00004167"/>
    </source>
</evidence>
<organism evidence="8 9">
    <name type="scientific">Diacronema lutheri</name>
    <name type="common">Unicellular marine alga</name>
    <name type="synonym">Monochrysis lutheri</name>
    <dbReference type="NCBI Taxonomy" id="2081491"/>
    <lineage>
        <taxon>Eukaryota</taxon>
        <taxon>Haptista</taxon>
        <taxon>Haptophyta</taxon>
        <taxon>Pavlovophyceae</taxon>
        <taxon>Pavlovales</taxon>
        <taxon>Pavlovaceae</taxon>
        <taxon>Diacronema</taxon>
    </lineage>
</organism>
<dbReference type="EMBL" id="JAGTXO010000001">
    <property type="protein sequence ID" value="KAG8471261.1"/>
    <property type="molecule type" value="Genomic_DNA"/>
</dbReference>
<protein>
    <recommendedName>
        <fullName evidence="7">ShKT domain-containing protein</fullName>
    </recommendedName>
</protein>
<dbReference type="AlphaFoldDB" id="A0A8J6CHL3"/>
<evidence type="ECO:0000313" key="9">
    <source>
        <dbReference type="Proteomes" id="UP000751190"/>
    </source>
</evidence>
<gene>
    <name evidence="8" type="ORF">KFE25_009682</name>
</gene>
<keyword evidence="3" id="KW-0808">Transferase</keyword>
<keyword evidence="9" id="KW-1185">Reference proteome</keyword>
<dbReference type="OrthoDB" id="10259977at2759"/>
<evidence type="ECO:0000256" key="3">
    <source>
        <dbReference type="ARBA" id="ARBA00022679"/>
    </source>
</evidence>
<dbReference type="GO" id="GO:0016020">
    <property type="term" value="C:membrane"/>
    <property type="evidence" value="ECO:0007669"/>
    <property type="project" value="UniProtKB-SubCell"/>
</dbReference>
<keyword evidence="2" id="KW-0328">Glycosyltransferase</keyword>
<accession>A0A8J6CHL3</accession>
<dbReference type="Proteomes" id="UP000751190">
    <property type="component" value="Unassembled WGS sequence"/>
</dbReference>
<reference evidence="8" key="1">
    <citation type="submission" date="2021-05" db="EMBL/GenBank/DDBJ databases">
        <title>The genome of the haptophyte Pavlova lutheri (Diacronema luteri, Pavlovales) - a model for lipid biosynthesis in eukaryotic algae.</title>
        <authorList>
            <person name="Hulatt C.J."/>
            <person name="Posewitz M.C."/>
        </authorList>
    </citation>
    <scope>NUCLEOTIDE SEQUENCE</scope>
    <source>
        <strain evidence="8">NIVA-4/92</strain>
    </source>
</reference>
<keyword evidence="6" id="KW-0472">Membrane</keyword>
<feature type="domain" description="ShKT" evidence="7">
    <location>
        <begin position="128"/>
        <end position="162"/>
    </location>
</feature>
<dbReference type="GO" id="GO:0016757">
    <property type="term" value="F:glycosyltransferase activity"/>
    <property type="evidence" value="ECO:0007669"/>
    <property type="project" value="UniProtKB-KW"/>
</dbReference>
<comment type="caution">
    <text evidence="8">The sequence shown here is derived from an EMBL/GenBank/DDBJ whole genome shotgun (WGS) entry which is preliminary data.</text>
</comment>
<dbReference type="InterPro" id="IPR003582">
    <property type="entry name" value="ShKT_dom"/>
</dbReference>
<dbReference type="Pfam" id="PF23452">
    <property type="entry name" value="HPAT"/>
    <property type="match status" value="2"/>
</dbReference>
<evidence type="ECO:0000256" key="5">
    <source>
        <dbReference type="ARBA" id="ARBA00022989"/>
    </source>
</evidence>
<dbReference type="PROSITE" id="PS51670">
    <property type="entry name" value="SHKT"/>
    <property type="match status" value="1"/>
</dbReference>
<dbReference type="InterPro" id="IPR056508">
    <property type="entry name" value="HPAT-like"/>
</dbReference>
<proteinExistence type="predicted"/>
<evidence type="ECO:0000259" key="7">
    <source>
        <dbReference type="PROSITE" id="PS51670"/>
    </source>
</evidence>
<evidence type="ECO:0000256" key="4">
    <source>
        <dbReference type="ARBA" id="ARBA00022692"/>
    </source>
</evidence>
<comment type="subcellular location">
    <subcellularLocation>
        <location evidence="1">Membrane</location>
        <topology evidence="1">Single-pass membrane protein</topology>
    </subcellularLocation>
</comment>
<dbReference type="SMART" id="SM00254">
    <property type="entry name" value="ShKT"/>
    <property type="match status" value="1"/>
</dbReference>
<dbReference type="PANTHER" id="PTHR31485:SF4">
    <property type="entry name" value="HYDROXYPROLINE O-ARABINOSYLTRANSFERASE RDN1"/>
    <property type="match status" value="1"/>
</dbReference>
<evidence type="ECO:0000256" key="6">
    <source>
        <dbReference type="ARBA" id="ARBA00023136"/>
    </source>
</evidence>
<keyword evidence="4" id="KW-0812">Transmembrane</keyword>
<evidence type="ECO:0000256" key="2">
    <source>
        <dbReference type="ARBA" id="ARBA00022676"/>
    </source>
</evidence>
<sequence>MGASPRGERFGATRTVQSGGGVSAVHIFGYLLLLATGFQAGRMACSWGELGAADDGGGDSPATQRAILSRINRLERLAEAAALANPALAAASARRRADDPADRDARRLRKLATAPASAGSASASAGRCRDTVDKCVEWAAAGECKRNAAYMRETCAKSCDACAVAAGGGGGGRAARAAAGGGGDGERGADGCPTNRRPFHVIQTADSSTYQQWQSRMMYFHFKKQQAADPCSEMGGFTRLLNTFDGGCDDLCDEMPTFSVRRMVSGRDRPECDCDWTTILRSPRCLCDASLPSCDCPLDTLQCNFAQCGDLGFVVLNRPYGVLQFLQSDEWRRRVTEDYVIIAETDHLYMRTLPNRATATVPVGYKFGYMNAAEPKLCAAAQPYWTDCTAVDPVGPSPVIMHVDQLRKLTPHWFALSMALKRDEAANSAYGWVLEMWGYTLAAARMGIRHSLWPNIQVEPSALWHCDDSFTQADYYTFHFTYGLEYSLKGHPSSKVGEWSLNKRNYMAAFPPADLAPPPRCAGACAHRLWSLFSEAANGLPHWKGGGRGTLGWVKALAADGFDPDAPAARALVGSGPWVWRGRKYFFLQDGLFVADPPSAAADAAGRAKANVAGTWQPKPAGAGHSTLLRVELEGCSERCTLTAVPPAAGMALRSFEAECAPVAGGRAEASEGELAPSAVGGSRAAFEASREAAPAALRARVEGSGPWAWDGALALFFLQGGKLLTPWAEGEWGYLPDGVGVFANFVGEQHAITFGDCLSFAVVRKRDGAKSTGALHQPEVDAKCSLGG</sequence>
<evidence type="ECO:0000313" key="8">
    <source>
        <dbReference type="EMBL" id="KAG8471261.1"/>
    </source>
</evidence>
<dbReference type="PANTHER" id="PTHR31485">
    <property type="entry name" value="PEPTIDYL SERINE ALPHA-GALACTOSYLTRANSFERASE"/>
    <property type="match status" value="1"/>
</dbReference>
<name>A0A8J6CHL3_DIALT</name>
<keyword evidence="5" id="KW-1133">Transmembrane helix</keyword>
<dbReference type="InterPro" id="IPR044845">
    <property type="entry name" value="HPAT/SRGT1-like"/>
</dbReference>
<dbReference type="Pfam" id="PF01549">
    <property type="entry name" value="ShK"/>
    <property type="match status" value="1"/>
</dbReference>